<keyword evidence="2" id="KW-1185">Reference proteome</keyword>
<evidence type="ECO:0008006" key="3">
    <source>
        <dbReference type="Google" id="ProtNLM"/>
    </source>
</evidence>
<organism evidence="1 2">
    <name type="scientific">Kaistia hirudinis</name>
    <dbReference type="NCBI Taxonomy" id="1293440"/>
    <lineage>
        <taxon>Bacteria</taxon>
        <taxon>Pseudomonadati</taxon>
        <taxon>Pseudomonadota</taxon>
        <taxon>Alphaproteobacteria</taxon>
        <taxon>Hyphomicrobiales</taxon>
        <taxon>Kaistiaceae</taxon>
        <taxon>Kaistia</taxon>
    </lineage>
</organism>
<dbReference type="AlphaFoldDB" id="A0A840AVG2"/>
<reference evidence="1 2" key="1">
    <citation type="submission" date="2020-08" db="EMBL/GenBank/DDBJ databases">
        <title>Genomic Encyclopedia of Type Strains, Phase IV (KMG-IV): sequencing the most valuable type-strain genomes for metagenomic binning, comparative biology and taxonomic classification.</title>
        <authorList>
            <person name="Goeker M."/>
        </authorList>
    </citation>
    <scope>NUCLEOTIDE SEQUENCE [LARGE SCALE GENOMIC DNA]</scope>
    <source>
        <strain evidence="1 2">DSM 25966</strain>
    </source>
</reference>
<dbReference type="RefSeq" id="WP_183401300.1">
    <property type="nucleotide sequence ID" value="NZ_JACIDS010000006.1"/>
</dbReference>
<protein>
    <recommendedName>
        <fullName evidence="3">DUF1152 domain-containing protein</fullName>
    </recommendedName>
</protein>
<proteinExistence type="predicted"/>
<accession>A0A840AVG2</accession>
<comment type="caution">
    <text evidence="1">The sequence shown here is derived from an EMBL/GenBank/DDBJ whole genome shotgun (WGS) entry which is preliminary data.</text>
</comment>
<dbReference type="Proteomes" id="UP000553963">
    <property type="component" value="Unassembled WGS sequence"/>
</dbReference>
<dbReference type="EMBL" id="JACIDS010000006">
    <property type="protein sequence ID" value="MBB3933672.1"/>
    <property type="molecule type" value="Genomic_DNA"/>
</dbReference>
<gene>
    <name evidence="1" type="ORF">GGR25_004745</name>
</gene>
<dbReference type="Pfam" id="PF06626">
    <property type="entry name" value="DUF1152"/>
    <property type="match status" value="1"/>
</dbReference>
<dbReference type="InterPro" id="IPR010581">
    <property type="entry name" value="DUF1152"/>
</dbReference>
<evidence type="ECO:0000313" key="2">
    <source>
        <dbReference type="Proteomes" id="UP000553963"/>
    </source>
</evidence>
<name>A0A840AVG2_9HYPH</name>
<sequence length="337" mass="35594">MTRASFTELARGAKRALIIGVGGGGDVIQSIPVGNHLKLLGVEEVIVGGVGSSWWMPEGSPISRDPTSMTYGPTVYDVHRLSHAETWVPGIVGVERRSGLGAQQPAEAVLADLLPGTPFVASLADGVIGLRDALRALIAARAIDLVVGVDIGSDSFHDGTEVIGAQTSLIDFMVIGALTQLDVPVVYALAGYGADGEMQLEELDERVGRVMKAGGFLGAIGLTHRDVEEMLAACALYPDPIEHYAALAARGEFGYRKVQTNTPWGHAVKITPLAALILFFDPAVMVAEACRGVTALKETTSIAEAEEIYANVVGELPETRLEPVVRFMKPQKGGEQA</sequence>
<evidence type="ECO:0000313" key="1">
    <source>
        <dbReference type="EMBL" id="MBB3933672.1"/>
    </source>
</evidence>